<dbReference type="NCBIfam" id="TIGR02681">
    <property type="entry name" value="phage_pRha"/>
    <property type="match status" value="1"/>
</dbReference>
<evidence type="ECO:0000313" key="2">
    <source>
        <dbReference type="Proteomes" id="UP000013126"/>
    </source>
</evidence>
<evidence type="ECO:0000313" key="1">
    <source>
        <dbReference type="EMBL" id="ENZ50792.1"/>
    </source>
</evidence>
<dbReference type="RefSeq" id="WP_002575519.1">
    <property type="nucleotide sequence ID" value="NZ_KB851182.1"/>
</dbReference>
<dbReference type="GeneID" id="23113375"/>
<organism evidence="1 2">
    <name type="scientific">Enterocloster bolteae 90A9</name>
    <dbReference type="NCBI Taxonomy" id="997894"/>
    <lineage>
        <taxon>Bacteria</taxon>
        <taxon>Bacillati</taxon>
        <taxon>Bacillota</taxon>
        <taxon>Clostridia</taxon>
        <taxon>Lachnospirales</taxon>
        <taxon>Lachnospiraceae</taxon>
        <taxon>Enterocloster</taxon>
    </lineage>
</organism>
<reference evidence="1 2" key="1">
    <citation type="submission" date="2013-01" db="EMBL/GenBank/DDBJ databases">
        <title>The Genome Sequence of Clostridium bolteae 90A9.</title>
        <authorList>
            <consortium name="The Broad Institute Genome Sequencing Platform"/>
            <person name="Earl A."/>
            <person name="Ward D."/>
            <person name="Feldgarden M."/>
            <person name="Gevers D."/>
            <person name="Courvalin P."/>
            <person name="Lambert T."/>
            <person name="Walker B."/>
            <person name="Young S.K."/>
            <person name="Zeng Q."/>
            <person name="Gargeya S."/>
            <person name="Fitzgerald M."/>
            <person name="Haas B."/>
            <person name="Abouelleil A."/>
            <person name="Alvarado L."/>
            <person name="Arachchi H.M."/>
            <person name="Berlin A.M."/>
            <person name="Chapman S.B."/>
            <person name="Dewar J."/>
            <person name="Goldberg J."/>
            <person name="Griggs A."/>
            <person name="Gujja S."/>
            <person name="Hansen M."/>
            <person name="Howarth C."/>
            <person name="Imamovic A."/>
            <person name="Larimer J."/>
            <person name="McCowan C."/>
            <person name="Murphy C."/>
            <person name="Neiman D."/>
            <person name="Pearson M."/>
            <person name="Priest M."/>
            <person name="Roberts A."/>
            <person name="Saif S."/>
            <person name="Shea T."/>
            <person name="Sisk P."/>
            <person name="Sykes S."/>
            <person name="Wortman J."/>
            <person name="Nusbaum C."/>
            <person name="Birren B."/>
        </authorList>
    </citation>
    <scope>NUCLEOTIDE SEQUENCE [LARGE SCALE GENOMIC DNA]</scope>
    <source>
        <strain evidence="1 2">90A9</strain>
    </source>
</reference>
<dbReference type="HOGENOM" id="CLU_046670_9_0_9"/>
<sequence length="215" mass="25155">MLVEIKKINKEEVTVVSSLDVAETFGKRHADVLRDIEDMECSDEFRERNFALSSYRSMQNREFPMYLITRDGFTLLAMGYTGEKAMRFKEAYIRQFNEMEKLLMGKIREREKGIAVRQALTNALKESQENERMHGHAYSTYTNAIYKSIFGKNANQLREEYGIGKKENLRDMFSTEELRSIQSMECLVSGLVDCGWDYEKIRDFIQENSVRKIAC</sequence>
<dbReference type="PATRIC" id="fig|997894.4.peg.2420"/>
<name>R0C2T1_9FIRM</name>
<keyword evidence="2" id="KW-1185">Reference proteome</keyword>
<dbReference type="OrthoDB" id="9812611at2"/>
<dbReference type="Proteomes" id="UP000013126">
    <property type="component" value="Unassembled WGS sequence"/>
</dbReference>
<dbReference type="Pfam" id="PF09669">
    <property type="entry name" value="Phage_pRha"/>
    <property type="match status" value="1"/>
</dbReference>
<gene>
    <name evidence="1" type="ORF">HMPREF1085_02275</name>
</gene>
<dbReference type="EMBL" id="AGYH01000005">
    <property type="protein sequence ID" value="ENZ50792.1"/>
    <property type="molecule type" value="Genomic_DNA"/>
</dbReference>
<dbReference type="AlphaFoldDB" id="R0C2T1"/>
<proteinExistence type="predicted"/>
<protein>
    <submittedName>
        <fullName evidence="1">Rha family phage regulatory protein</fullName>
    </submittedName>
</protein>
<comment type="caution">
    <text evidence="1">The sequence shown here is derived from an EMBL/GenBank/DDBJ whole genome shotgun (WGS) entry which is preliminary data.</text>
</comment>
<accession>R0C2T1</accession>
<dbReference type="InterPro" id="IPR014054">
    <property type="entry name" value="Phage_regulatory_Rha"/>
</dbReference>